<evidence type="ECO:0000256" key="1">
    <source>
        <dbReference type="SAM" id="MobiDB-lite"/>
    </source>
</evidence>
<proteinExistence type="predicted"/>
<feature type="transmembrane region" description="Helical" evidence="2">
    <location>
        <begin position="64"/>
        <end position="84"/>
    </location>
</feature>
<evidence type="ECO:0000256" key="2">
    <source>
        <dbReference type="SAM" id="Phobius"/>
    </source>
</evidence>
<sequence length="351" mass="39044">MTLHGRKDAVPNLAALVSNTKTTASSSHGFENTPVSARQSSQSHQAPQIGCQTTEKRKQQDDDFWSIIALVLALCACAAFACFVTHDSMKTPPRWPTASAVSDIATSHSNWQKTYGISTEHGDIPKLLKSCETTMTHMRAAIKHSDMHNRQSLEHEMQAFSFDTDEVISKFVAWDNVAQVAVDEVQNLNNHVLKTTALGKDVGDLMGRFRQLRGLLSQEGRRIGGRLQHLKEQRPCLLDSLDTVGVHLRTIAELLRDEETSLDREDKDSTERAKVLEGMLQLVTSTHRVINHLQITVKTSGRGLERLRQAVWGIEDNSRCDTRDIPLCLYNVQAAIDGLGDVWNPNKSGSQ</sequence>
<keyword evidence="2" id="KW-0472">Membrane</keyword>
<feature type="compositionally biased region" description="Polar residues" evidence="1">
    <location>
        <begin position="22"/>
        <end position="53"/>
    </location>
</feature>
<comment type="caution">
    <text evidence="3">The sequence shown here is derived from an EMBL/GenBank/DDBJ whole genome shotgun (WGS) entry which is preliminary data.</text>
</comment>
<feature type="region of interest" description="Disordered" evidence="1">
    <location>
        <begin position="22"/>
        <end position="55"/>
    </location>
</feature>
<evidence type="ECO:0000313" key="3">
    <source>
        <dbReference type="EMBL" id="KAH7253386.1"/>
    </source>
</evidence>
<dbReference type="EMBL" id="JAGTJS010000011">
    <property type="protein sequence ID" value="KAH7253386.1"/>
    <property type="molecule type" value="Genomic_DNA"/>
</dbReference>
<dbReference type="OrthoDB" id="5096412at2759"/>
<gene>
    <name evidence="3" type="ORF">B0J15DRAFT_447829</name>
</gene>
<keyword evidence="2" id="KW-0812">Transmembrane</keyword>
<protein>
    <submittedName>
        <fullName evidence="3">Uncharacterized protein</fullName>
    </submittedName>
</protein>
<accession>A0A9P9H9Z1</accession>
<dbReference type="AlphaFoldDB" id="A0A9P9H9Z1"/>
<evidence type="ECO:0000313" key="4">
    <source>
        <dbReference type="Proteomes" id="UP000736672"/>
    </source>
</evidence>
<reference evidence="3" key="1">
    <citation type="journal article" date="2021" name="Nat. Commun.">
        <title>Genetic determinants of endophytism in the Arabidopsis root mycobiome.</title>
        <authorList>
            <person name="Mesny F."/>
            <person name="Miyauchi S."/>
            <person name="Thiergart T."/>
            <person name="Pickel B."/>
            <person name="Atanasova L."/>
            <person name="Karlsson M."/>
            <person name="Huettel B."/>
            <person name="Barry K.W."/>
            <person name="Haridas S."/>
            <person name="Chen C."/>
            <person name="Bauer D."/>
            <person name="Andreopoulos W."/>
            <person name="Pangilinan J."/>
            <person name="LaButti K."/>
            <person name="Riley R."/>
            <person name="Lipzen A."/>
            <person name="Clum A."/>
            <person name="Drula E."/>
            <person name="Henrissat B."/>
            <person name="Kohler A."/>
            <person name="Grigoriev I.V."/>
            <person name="Martin F.M."/>
            <person name="Hacquard S."/>
        </authorList>
    </citation>
    <scope>NUCLEOTIDE SEQUENCE</scope>
    <source>
        <strain evidence="3">FSSC 5 MPI-SDFR-AT-0091</strain>
    </source>
</reference>
<keyword evidence="2" id="KW-1133">Transmembrane helix</keyword>
<organism evidence="3 4">
    <name type="scientific">Fusarium solani</name>
    <name type="common">Filamentous fungus</name>
    <dbReference type="NCBI Taxonomy" id="169388"/>
    <lineage>
        <taxon>Eukaryota</taxon>
        <taxon>Fungi</taxon>
        <taxon>Dikarya</taxon>
        <taxon>Ascomycota</taxon>
        <taxon>Pezizomycotina</taxon>
        <taxon>Sordariomycetes</taxon>
        <taxon>Hypocreomycetidae</taxon>
        <taxon>Hypocreales</taxon>
        <taxon>Nectriaceae</taxon>
        <taxon>Fusarium</taxon>
        <taxon>Fusarium solani species complex</taxon>
    </lineage>
</organism>
<dbReference type="Proteomes" id="UP000736672">
    <property type="component" value="Unassembled WGS sequence"/>
</dbReference>
<keyword evidence="4" id="KW-1185">Reference proteome</keyword>
<name>A0A9P9H9Z1_FUSSL</name>